<evidence type="ECO:0000259" key="1">
    <source>
        <dbReference type="PROSITE" id="PS50902"/>
    </source>
</evidence>
<reference evidence="2 3" key="1">
    <citation type="submission" date="2019-10" db="EMBL/GenBank/DDBJ databases">
        <title>Isolation and characterization of Methanoculleus sp. Wushi-C6 from a hot spring well.</title>
        <authorList>
            <person name="Chen S.-C."/>
            <person name="Lan Z.-H."/>
            <person name="You Y.-T."/>
            <person name="Lai M.-C."/>
        </authorList>
    </citation>
    <scope>NUCLEOTIDE SEQUENCE [LARGE SCALE GENOMIC DNA]</scope>
    <source>
        <strain evidence="2 3">Wushi-C6</strain>
    </source>
</reference>
<dbReference type="RefSeq" id="WP_317065862.1">
    <property type="nucleotide sequence ID" value="NZ_WBKO01000003.1"/>
</dbReference>
<dbReference type="Proteomes" id="UP001281203">
    <property type="component" value="Unassembled WGS sequence"/>
</dbReference>
<feature type="domain" description="Flavodoxin-like" evidence="1">
    <location>
        <begin position="3"/>
        <end position="167"/>
    </location>
</feature>
<sequence>MNVIVLYASRYGSTKGIAEFIAEKLRQHGLEAEARSVDAAPEIRDYGAVVIGSAVYMGHWMREAAEFVRKNSDVLDGRPVWLFSSGPLKPEPEAVSQDAPGIEPDEIAELRRLVHPRNTRVFSGALDPAKLDFPHRLIRRLPAGREVLPEGDFRNWDEIEAWAAGIAREIAVPAA</sequence>
<dbReference type="InterPro" id="IPR008254">
    <property type="entry name" value="Flavodoxin/NO_synth"/>
</dbReference>
<gene>
    <name evidence="2" type="ORF">F8E02_12160</name>
</gene>
<comment type="caution">
    <text evidence="2">The sequence shown here is derived from an EMBL/GenBank/DDBJ whole genome shotgun (WGS) entry which is preliminary data.</text>
</comment>
<dbReference type="InterPro" id="IPR026816">
    <property type="entry name" value="Flavodoxin_dom"/>
</dbReference>
<proteinExistence type="predicted"/>
<dbReference type="EMBL" id="WBKO01000003">
    <property type="protein sequence ID" value="MDV2482736.1"/>
    <property type="molecule type" value="Genomic_DNA"/>
</dbReference>
<evidence type="ECO:0000313" key="2">
    <source>
        <dbReference type="EMBL" id="MDV2482736.1"/>
    </source>
</evidence>
<dbReference type="InterPro" id="IPR001226">
    <property type="entry name" value="Flavodoxin_CS"/>
</dbReference>
<keyword evidence="3" id="KW-1185">Reference proteome</keyword>
<dbReference type="Pfam" id="PF12724">
    <property type="entry name" value="Flavodoxin_5"/>
    <property type="match status" value="1"/>
</dbReference>
<dbReference type="Gene3D" id="3.40.50.360">
    <property type="match status" value="1"/>
</dbReference>
<dbReference type="PROSITE" id="PS00201">
    <property type="entry name" value="FLAVODOXIN"/>
    <property type="match status" value="1"/>
</dbReference>
<dbReference type="PROSITE" id="PS50902">
    <property type="entry name" value="FLAVODOXIN_LIKE"/>
    <property type="match status" value="1"/>
</dbReference>
<dbReference type="SUPFAM" id="SSF52218">
    <property type="entry name" value="Flavoproteins"/>
    <property type="match status" value="1"/>
</dbReference>
<dbReference type="InterPro" id="IPR029039">
    <property type="entry name" value="Flavoprotein-like_sf"/>
</dbReference>
<dbReference type="PANTHER" id="PTHR38030">
    <property type="entry name" value="PROTOPORPHYRINOGEN IX DEHYDROGENASE [MENAQUINONE]"/>
    <property type="match status" value="1"/>
</dbReference>
<name>A0ABU3X5N0_9EURY</name>
<dbReference type="InterPro" id="IPR052200">
    <property type="entry name" value="Protoporphyrinogen_IX_DH"/>
</dbReference>
<protein>
    <submittedName>
        <fullName evidence="2">Protoporphyrinogen oxidase</fullName>
    </submittedName>
</protein>
<organism evidence="2 3">
    <name type="scientific">Methanoculleus caldifontis</name>
    <dbReference type="NCBI Taxonomy" id="2651577"/>
    <lineage>
        <taxon>Archaea</taxon>
        <taxon>Methanobacteriati</taxon>
        <taxon>Methanobacteriota</taxon>
        <taxon>Stenosarchaea group</taxon>
        <taxon>Methanomicrobia</taxon>
        <taxon>Methanomicrobiales</taxon>
        <taxon>Methanomicrobiaceae</taxon>
        <taxon>Methanoculleus</taxon>
    </lineage>
</organism>
<evidence type="ECO:0000313" key="3">
    <source>
        <dbReference type="Proteomes" id="UP001281203"/>
    </source>
</evidence>
<dbReference type="PANTHER" id="PTHR38030:SF2">
    <property type="entry name" value="PROTOPORPHYRINOGEN IX DEHYDROGENASE [QUINONE]"/>
    <property type="match status" value="1"/>
</dbReference>
<accession>A0ABU3X5N0</accession>